<dbReference type="EMBL" id="BMAV01011070">
    <property type="protein sequence ID" value="GFY56633.1"/>
    <property type="molecule type" value="Genomic_DNA"/>
</dbReference>
<protein>
    <submittedName>
        <fullName evidence="1">Uncharacterized protein</fullName>
    </submittedName>
</protein>
<name>A0A8X6XMD0_9ARAC</name>
<reference evidence="1" key="1">
    <citation type="submission" date="2020-08" db="EMBL/GenBank/DDBJ databases">
        <title>Multicomponent nature underlies the extraordinary mechanical properties of spider dragline silk.</title>
        <authorList>
            <person name="Kono N."/>
            <person name="Nakamura H."/>
            <person name="Mori M."/>
            <person name="Yoshida Y."/>
            <person name="Ohtoshi R."/>
            <person name="Malay A.D."/>
            <person name="Moran D.A.P."/>
            <person name="Tomita M."/>
            <person name="Numata K."/>
            <person name="Arakawa K."/>
        </authorList>
    </citation>
    <scope>NUCLEOTIDE SEQUENCE</scope>
</reference>
<evidence type="ECO:0000313" key="2">
    <source>
        <dbReference type="Proteomes" id="UP000886998"/>
    </source>
</evidence>
<dbReference type="AlphaFoldDB" id="A0A8X6XMD0"/>
<gene>
    <name evidence="1" type="ORF">TNIN_141871</name>
</gene>
<organism evidence="1 2">
    <name type="scientific">Trichonephila inaurata madagascariensis</name>
    <dbReference type="NCBI Taxonomy" id="2747483"/>
    <lineage>
        <taxon>Eukaryota</taxon>
        <taxon>Metazoa</taxon>
        <taxon>Ecdysozoa</taxon>
        <taxon>Arthropoda</taxon>
        <taxon>Chelicerata</taxon>
        <taxon>Arachnida</taxon>
        <taxon>Araneae</taxon>
        <taxon>Araneomorphae</taxon>
        <taxon>Entelegynae</taxon>
        <taxon>Araneoidea</taxon>
        <taxon>Nephilidae</taxon>
        <taxon>Trichonephila</taxon>
        <taxon>Trichonephila inaurata</taxon>
    </lineage>
</organism>
<evidence type="ECO:0000313" key="1">
    <source>
        <dbReference type="EMBL" id="GFY56633.1"/>
    </source>
</evidence>
<dbReference type="Proteomes" id="UP000886998">
    <property type="component" value="Unassembled WGS sequence"/>
</dbReference>
<keyword evidence="2" id="KW-1185">Reference proteome</keyword>
<comment type="caution">
    <text evidence="1">The sequence shown here is derived from an EMBL/GenBank/DDBJ whole genome shotgun (WGS) entry which is preliminary data.</text>
</comment>
<accession>A0A8X6XMD0</accession>
<proteinExistence type="predicted"/>
<sequence>MNLSLAKEEEEKLHTCYVITDNGLIEKHEDNECEVPIEGQTVSDINFHLNTDAISNEMDAKISFQKFCPFTQRSNVIETSEQVSVHFSETTLAQSSKYIFYDDNEGEIIIDNANFEEEEELIKIFHSSSNSLSNTLNIDEESYNESIHFKLIPQNAATENSTELRPGLYPHIINSSDGLDCLWYLNVKRRPGL</sequence>